<accession>A0A6H1ZXT8</accession>
<dbReference type="EMBL" id="MT143044">
    <property type="protein sequence ID" value="QJA92174.1"/>
    <property type="molecule type" value="Genomic_DNA"/>
</dbReference>
<dbReference type="EMBL" id="MT144335">
    <property type="protein sequence ID" value="QJA52384.1"/>
    <property type="molecule type" value="Genomic_DNA"/>
</dbReference>
<proteinExistence type="predicted"/>
<reference evidence="1" key="1">
    <citation type="submission" date="2020-03" db="EMBL/GenBank/DDBJ databases">
        <title>The deep terrestrial virosphere.</title>
        <authorList>
            <person name="Holmfeldt K."/>
            <person name="Nilsson E."/>
            <person name="Simone D."/>
            <person name="Lopez-Fernandez M."/>
            <person name="Wu X."/>
            <person name="de Brujin I."/>
            <person name="Lundin D."/>
            <person name="Andersson A."/>
            <person name="Bertilsson S."/>
            <person name="Dopson M."/>
        </authorList>
    </citation>
    <scope>NUCLEOTIDE SEQUENCE</scope>
    <source>
        <strain evidence="2">MM415B04828</strain>
        <strain evidence="1">TM448A02675</strain>
    </source>
</reference>
<evidence type="ECO:0000313" key="2">
    <source>
        <dbReference type="EMBL" id="QJA92174.1"/>
    </source>
</evidence>
<evidence type="ECO:0000313" key="1">
    <source>
        <dbReference type="EMBL" id="QJA52384.1"/>
    </source>
</evidence>
<dbReference type="AlphaFoldDB" id="A0A6H1ZXT8"/>
<gene>
    <name evidence="2" type="ORF">MM415B04828_0006</name>
    <name evidence="1" type="ORF">TM448A02675_0005</name>
</gene>
<sequence length="86" mass="10161">MTRKKVITTKQDMQYTYEKWWLHKLCRLSGRGGEFERVVKVEFHAPPSGVYGEVRLHTEDGSFFVYHGLSFRPRKKDIEVKQELSG</sequence>
<name>A0A6H1ZXT8_9ZZZZ</name>
<organism evidence="1">
    <name type="scientific">viral metagenome</name>
    <dbReference type="NCBI Taxonomy" id="1070528"/>
    <lineage>
        <taxon>unclassified sequences</taxon>
        <taxon>metagenomes</taxon>
        <taxon>organismal metagenomes</taxon>
    </lineage>
</organism>
<protein>
    <submittedName>
        <fullName evidence="1">Uncharacterized protein</fullName>
    </submittedName>
</protein>